<evidence type="ECO:0000259" key="10">
    <source>
        <dbReference type="PROSITE" id="PS50268"/>
    </source>
</evidence>
<sequence length="679" mass="74616">MVAREFVNTENADWKDHVCTMTSSDLLSSNNLIEVNATDPDCGVNGQIRYYISNDTDYPDSFSLNPTSGMLCIKKPLDYEQVQIYDFPIIAVDVGKFDTTAHVQITVTDVNDNSPIFYPLNYSTNENASTPPGSEVITVKATDLDSGAFGTVTYNISSGNSEGRFRINETTGVISLVTSLPSVVKLYTLQVVAKDGGGLISTQPAEVQISVPPQGSNPPVFERALYRIHIAENIAPQSSIGVVKATTSVTTTGIEYLITAGDRQSFFRINPQTGELFTNKTLDHDEYPSLLLNILARTGGSTPLYGTTQVNITIDDINDNPPIFSRSYVVTSVSEGIGSNTVIYVARATDKDSRANGNGEVRYKFKNNPENRFSIDTTSGEIRLAQDMKLDYETVKKYEITIIAYDQGQMISLSSSMTLEISVQDANDNTPVFMQNLFEVSVPENMSITTKFKQISATDQDSGENGRISFSLLSALDSSKFGIFPSDGYLYLKEQLDREIKDRYVLTVVCQDHGSPSRTATASVYITVMDVNDNDPIFTQISYTFNIEENMPVNTSVGYISATDADIGPNAELVYNVPSGKPFVIKQNKILTTATLDREENSEYDFNVIVSDRGDPPRQATASVIIHVTDTNDNKPVFLNSRYSESVDENKPKGTRVVQIIARDDDSGENATITFSLQS</sequence>
<evidence type="ECO:0000256" key="6">
    <source>
        <dbReference type="ARBA" id="ARBA00022989"/>
    </source>
</evidence>
<feature type="domain" description="Cadherin" evidence="10">
    <location>
        <begin position="539"/>
        <end position="638"/>
    </location>
</feature>
<evidence type="ECO:0000313" key="11">
    <source>
        <dbReference type="EMBL" id="KAL3878333.1"/>
    </source>
</evidence>
<evidence type="ECO:0000256" key="7">
    <source>
        <dbReference type="ARBA" id="ARBA00023136"/>
    </source>
</evidence>
<dbReference type="Pfam" id="PF00028">
    <property type="entry name" value="Cadherin"/>
    <property type="match status" value="6"/>
</dbReference>
<dbReference type="GO" id="GO:0016020">
    <property type="term" value="C:membrane"/>
    <property type="evidence" value="ECO:0007669"/>
    <property type="project" value="UniProtKB-SubCell"/>
</dbReference>
<dbReference type="FunFam" id="2.60.40.60:FF:000116">
    <property type="entry name" value="Dachsous cadherin-related 2"/>
    <property type="match status" value="1"/>
</dbReference>
<dbReference type="PROSITE" id="PS50268">
    <property type="entry name" value="CADHERIN_2"/>
    <property type="match status" value="6"/>
</dbReference>
<feature type="non-terminal residue" evidence="11">
    <location>
        <position position="679"/>
    </location>
</feature>
<dbReference type="GO" id="GO:0005509">
    <property type="term" value="F:calcium ion binding"/>
    <property type="evidence" value="ECO:0007669"/>
    <property type="project" value="UniProtKB-UniRule"/>
</dbReference>
<protein>
    <recommendedName>
        <fullName evidence="10">Cadherin domain-containing protein</fullName>
    </recommendedName>
</protein>
<dbReference type="InterPro" id="IPR002126">
    <property type="entry name" value="Cadherin-like_dom"/>
</dbReference>
<evidence type="ECO:0000256" key="2">
    <source>
        <dbReference type="ARBA" id="ARBA00022692"/>
    </source>
</evidence>
<dbReference type="CDD" id="cd11304">
    <property type="entry name" value="Cadherin_repeat"/>
    <property type="match status" value="7"/>
</dbReference>
<comment type="subcellular location">
    <subcellularLocation>
        <location evidence="1">Membrane</location>
    </subcellularLocation>
</comment>
<dbReference type="FunFam" id="2.60.40.60:FF:000020">
    <property type="entry name" value="Dachsous cadherin-related 1b"/>
    <property type="match status" value="3"/>
</dbReference>
<comment type="caution">
    <text evidence="11">The sequence shown here is derived from an EMBL/GenBank/DDBJ whole genome shotgun (WGS) entry which is preliminary data.</text>
</comment>
<evidence type="ECO:0000256" key="4">
    <source>
        <dbReference type="ARBA" id="ARBA00022837"/>
    </source>
</evidence>
<organism evidence="11 12">
    <name type="scientific">Sinanodonta woodiana</name>
    <name type="common">Chinese pond mussel</name>
    <name type="synonym">Anodonta woodiana</name>
    <dbReference type="NCBI Taxonomy" id="1069815"/>
    <lineage>
        <taxon>Eukaryota</taxon>
        <taxon>Metazoa</taxon>
        <taxon>Spiralia</taxon>
        <taxon>Lophotrochozoa</taxon>
        <taxon>Mollusca</taxon>
        <taxon>Bivalvia</taxon>
        <taxon>Autobranchia</taxon>
        <taxon>Heteroconchia</taxon>
        <taxon>Palaeoheterodonta</taxon>
        <taxon>Unionida</taxon>
        <taxon>Unionoidea</taxon>
        <taxon>Unionidae</taxon>
        <taxon>Unioninae</taxon>
        <taxon>Sinanodonta</taxon>
    </lineage>
</organism>
<dbReference type="SUPFAM" id="SSF49313">
    <property type="entry name" value="Cadherin-like"/>
    <property type="match status" value="7"/>
</dbReference>
<dbReference type="FunFam" id="2.60.40.60:FF:000092">
    <property type="entry name" value="Protocadherin 8"/>
    <property type="match status" value="2"/>
</dbReference>
<keyword evidence="12" id="KW-1185">Reference proteome</keyword>
<feature type="domain" description="Cadherin" evidence="10">
    <location>
        <begin position="325"/>
        <end position="433"/>
    </location>
</feature>
<evidence type="ECO:0000256" key="1">
    <source>
        <dbReference type="ARBA" id="ARBA00004370"/>
    </source>
</evidence>
<keyword evidence="8" id="KW-0325">Glycoprotein</keyword>
<name>A0ABD3WZZ8_SINWO</name>
<reference evidence="11 12" key="1">
    <citation type="submission" date="2024-11" db="EMBL/GenBank/DDBJ databases">
        <title>Chromosome-level genome assembly of the freshwater bivalve Anodonta woodiana.</title>
        <authorList>
            <person name="Chen X."/>
        </authorList>
    </citation>
    <scope>NUCLEOTIDE SEQUENCE [LARGE SCALE GENOMIC DNA]</scope>
    <source>
        <strain evidence="11">MN2024</strain>
        <tissue evidence="11">Gills</tissue>
    </source>
</reference>
<dbReference type="PANTHER" id="PTHR24026">
    <property type="entry name" value="FAT ATYPICAL CADHERIN-RELATED"/>
    <property type="match status" value="1"/>
</dbReference>
<evidence type="ECO:0000256" key="5">
    <source>
        <dbReference type="ARBA" id="ARBA00022889"/>
    </source>
</evidence>
<feature type="domain" description="Cadherin" evidence="10">
    <location>
        <begin position="222"/>
        <end position="324"/>
    </location>
</feature>
<dbReference type="Gene3D" id="2.60.40.60">
    <property type="entry name" value="Cadherins"/>
    <property type="match status" value="7"/>
</dbReference>
<dbReference type="AlphaFoldDB" id="A0ABD3WZZ8"/>
<dbReference type="InterPro" id="IPR015919">
    <property type="entry name" value="Cadherin-like_sf"/>
</dbReference>
<evidence type="ECO:0000256" key="9">
    <source>
        <dbReference type="PROSITE-ProRule" id="PRU00043"/>
    </source>
</evidence>
<evidence type="ECO:0000313" key="12">
    <source>
        <dbReference type="Proteomes" id="UP001634394"/>
    </source>
</evidence>
<feature type="domain" description="Cadherin" evidence="10">
    <location>
        <begin position="32"/>
        <end position="117"/>
    </location>
</feature>
<evidence type="ECO:0000256" key="8">
    <source>
        <dbReference type="ARBA" id="ARBA00023180"/>
    </source>
</evidence>
<dbReference type="SMART" id="SM00112">
    <property type="entry name" value="CA"/>
    <property type="match status" value="6"/>
</dbReference>
<proteinExistence type="predicted"/>
<feature type="domain" description="Cadherin" evidence="10">
    <location>
        <begin position="434"/>
        <end position="538"/>
    </location>
</feature>
<gene>
    <name evidence="11" type="ORF">ACJMK2_030696</name>
</gene>
<dbReference type="GO" id="GO:0007155">
    <property type="term" value="P:cell adhesion"/>
    <property type="evidence" value="ECO:0007669"/>
    <property type="project" value="UniProtKB-KW"/>
</dbReference>
<dbReference type="Proteomes" id="UP001634394">
    <property type="component" value="Unassembled WGS sequence"/>
</dbReference>
<evidence type="ECO:0000256" key="3">
    <source>
        <dbReference type="ARBA" id="ARBA00022737"/>
    </source>
</evidence>
<dbReference type="GO" id="GO:0007163">
    <property type="term" value="P:establishment or maintenance of cell polarity"/>
    <property type="evidence" value="ECO:0007669"/>
    <property type="project" value="UniProtKB-ARBA"/>
</dbReference>
<keyword evidence="6" id="KW-1133">Transmembrane helix</keyword>
<feature type="domain" description="Cadherin" evidence="10">
    <location>
        <begin position="118"/>
        <end position="221"/>
    </location>
</feature>
<keyword evidence="3" id="KW-0677">Repeat</keyword>
<accession>A0ABD3WZZ8</accession>
<keyword evidence="5" id="KW-0130">Cell adhesion</keyword>
<dbReference type="InterPro" id="IPR020894">
    <property type="entry name" value="Cadherin_CS"/>
</dbReference>
<keyword evidence="2" id="KW-0812">Transmembrane</keyword>
<keyword evidence="7" id="KW-0472">Membrane</keyword>
<dbReference type="PROSITE" id="PS00232">
    <property type="entry name" value="CADHERIN_1"/>
    <property type="match status" value="4"/>
</dbReference>
<dbReference type="PRINTS" id="PR00205">
    <property type="entry name" value="CADHERIN"/>
</dbReference>
<keyword evidence="4 9" id="KW-0106">Calcium</keyword>
<dbReference type="PANTHER" id="PTHR24026:SF136">
    <property type="entry name" value="PROTOCADHERIN-23"/>
    <property type="match status" value="1"/>
</dbReference>
<dbReference type="EMBL" id="JBJQND010000004">
    <property type="protein sequence ID" value="KAL3878333.1"/>
    <property type="molecule type" value="Genomic_DNA"/>
</dbReference>